<dbReference type="EMBL" id="JACXXJ020000005">
    <property type="protein sequence ID" value="MBF2715833.1"/>
    <property type="molecule type" value="Genomic_DNA"/>
</dbReference>
<comment type="caution">
    <text evidence="1">The sequence shown here is derived from an EMBL/GenBank/DDBJ whole genome shotgun (WGS) entry which is preliminary data.</text>
</comment>
<dbReference type="RefSeq" id="WP_194416783.1">
    <property type="nucleotide sequence ID" value="NZ_JACXXJ020000005.1"/>
</dbReference>
<evidence type="ECO:0000313" key="1">
    <source>
        <dbReference type="EMBL" id="MBF2715833.1"/>
    </source>
</evidence>
<dbReference type="Proteomes" id="UP000655037">
    <property type="component" value="Unassembled WGS sequence"/>
</dbReference>
<accession>A0AAE2USC5</accession>
<evidence type="ECO:0008006" key="3">
    <source>
        <dbReference type="Google" id="ProtNLM"/>
    </source>
</evidence>
<gene>
    <name evidence="1" type="ORF">IEI95_016575</name>
</gene>
<proteinExistence type="predicted"/>
<evidence type="ECO:0000313" key="2">
    <source>
        <dbReference type="Proteomes" id="UP000655037"/>
    </source>
</evidence>
<sequence length="174" mass="18535">MKSSNRPSEHEFSSHVKKEVAQRAGFVCSRCKARTVGASAVDTEHSLSVGVAAHIHAASQLGPRYNPLLRAEETADISNAIHLCASCSVLIDKNGGQDFSPENLRKIKTDHESEMFLEIGRQPENKFIDVAGTHEASGIGNVTGLEINQSVRILPGTVVRASGIGHIIGTKIGG</sequence>
<protein>
    <recommendedName>
        <fullName evidence="3">HNH endonuclease</fullName>
    </recommendedName>
</protein>
<reference evidence="1" key="1">
    <citation type="submission" date="2020-11" db="EMBL/GenBank/DDBJ databases">
        <title>Agrobacterium vitis strain K377 genome.</title>
        <authorList>
            <person name="Xi H."/>
        </authorList>
    </citation>
    <scope>NUCLEOTIDE SEQUENCE</scope>
    <source>
        <strain evidence="1">K377</strain>
    </source>
</reference>
<name>A0AAE2USC5_AGRVI</name>
<dbReference type="AlphaFoldDB" id="A0AAE2USC5"/>
<organism evidence="1 2">
    <name type="scientific">Agrobacterium vitis</name>
    <name type="common">Rhizobium vitis</name>
    <dbReference type="NCBI Taxonomy" id="373"/>
    <lineage>
        <taxon>Bacteria</taxon>
        <taxon>Pseudomonadati</taxon>
        <taxon>Pseudomonadota</taxon>
        <taxon>Alphaproteobacteria</taxon>
        <taxon>Hyphomicrobiales</taxon>
        <taxon>Rhizobiaceae</taxon>
        <taxon>Rhizobium/Agrobacterium group</taxon>
        <taxon>Agrobacterium</taxon>
    </lineage>
</organism>